<accession>A0ABQ8R0Y5</accession>
<protein>
    <recommendedName>
        <fullName evidence="1">Calcineurin-like phosphoesterase domain-containing protein</fullName>
    </recommendedName>
</protein>
<dbReference type="CDD" id="cd07379">
    <property type="entry name" value="MPP_239FB"/>
    <property type="match status" value="1"/>
</dbReference>
<reference evidence="2" key="1">
    <citation type="submission" date="2022-09" db="EMBL/GenBank/DDBJ databases">
        <title>Fusarium specimens isolated from Avocado Roots.</title>
        <authorList>
            <person name="Stajich J."/>
            <person name="Roper C."/>
            <person name="Heimlech-Rivalta G."/>
        </authorList>
    </citation>
    <scope>NUCLEOTIDE SEQUENCE</scope>
    <source>
        <strain evidence="2">CF00095</strain>
    </source>
</reference>
<dbReference type="EMBL" id="JAOQBH010000019">
    <property type="protein sequence ID" value="KAJ4122683.1"/>
    <property type="molecule type" value="Genomic_DNA"/>
</dbReference>
<dbReference type="PANTHER" id="PTHR12905:SF0">
    <property type="entry name" value="CALCINEURIN-LIKE PHOSPHOESTERASE DOMAIN-CONTAINING PROTEIN"/>
    <property type="match status" value="1"/>
</dbReference>
<dbReference type="InterPro" id="IPR029052">
    <property type="entry name" value="Metallo-depent_PP-like"/>
</dbReference>
<dbReference type="Pfam" id="PF00149">
    <property type="entry name" value="Metallophos"/>
    <property type="match status" value="1"/>
</dbReference>
<evidence type="ECO:0000259" key="1">
    <source>
        <dbReference type="Pfam" id="PF00149"/>
    </source>
</evidence>
<dbReference type="SUPFAM" id="SSF56300">
    <property type="entry name" value="Metallo-dependent phosphatases"/>
    <property type="match status" value="1"/>
</dbReference>
<keyword evidence="3" id="KW-1185">Reference proteome</keyword>
<comment type="caution">
    <text evidence="2">The sequence shown here is derived from an EMBL/GenBank/DDBJ whole genome shotgun (WGS) entry which is preliminary data.</text>
</comment>
<sequence length="309" mass="35516">MTCWKINTRFLIISDAHSRPFPDDRVPLTPVDVAIHCGDLTQNSKLHEFESAINLLKELDAPLKLVIAGNHDFTLDKSTYKRMIAGPSPDNMWRVENEYGYFGEARRLMESAAEYGIVYLDEGIHHFDFDNGAHLVVYASPYTLSEDPWGFQYNIFEGHDWKINEQVDVMITHGPPLQILDQGRHQKHIGCPDLFRAVAQAKPLMHCFGHAHRSWGAELIQWRDYRPGELSPATAINKSESIVLESLDKVEWGRKQYEKDRVVVTRHGRDDYMQVVRKVDTLFVNAAIQGRKKSSFNFPWVVELDLPIS</sequence>
<feature type="domain" description="Calcineurin-like phosphoesterase" evidence="1">
    <location>
        <begin position="9"/>
        <end position="213"/>
    </location>
</feature>
<dbReference type="PANTHER" id="PTHR12905">
    <property type="entry name" value="METALLOPHOSPHOESTERASE"/>
    <property type="match status" value="1"/>
</dbReference>
<evidence type="ECO:0000313" key="3">
    <source>
        <dbReference type="Proteomes" id="UP001152024"/>
    </source>
</evidence>
<gene>
    <name evidence="2" type="ORF">NW768_010120</name>
</gene>
<dbReference type="InterPro" id="IPR051693">
    <property type="entry name" value="UPF0046_metallophosphoest"/>
</dbReference>
<organism evidence="2 3">
    <name type="scientific">Fusarium equiseti</name>
    <name type="common">Fusarium scirpi</name>
    <dbReference type="NCBI Taxonomy" id="61235"/>
    <lineage>
        <taxon>Eukaryota</taxon>
        <taxon>Fungi</taxon>
        <taxon>Dikarya</taxon>
        <taxon>Ascomycota</taxon>
        <taxon>Pezizomycotina</taxon>
        <taxon>Sordariomycetes</taxon>
        <taxon>Hypocreomycetidae</taxon>
        <taxon>Hypocreales</taxon>
        <taxon>Nectriaceae</taxon>
        <taxon>Fusarium</taxon>
        <taxon>Fusarium incarnatum-equiseti species complex</taxon>
    </lineage>
</organism>
<dbReference type="Gene3D" id="3.60.21.10">
    <property type="match status" value="1"/>
</dbReference>
<name>A0ABQ8R0Y5_FUSEQ</name>
<proteinExistence type="predicted"/>
<dbReference type="InterPro" id="IPR004843">
    <property type="entry name" value="Calcineurin-like_PHP"/>
</dbReference>
<evidence type="ECO:0000313" key="2">
    <source>
        <dbReference type="EMBL" id="KAJ4122683.1"/>
    </source>
</evidence>
<dbReference type="Proteomes" id="UP001152024">
    <property type="component" value="Unassembled WGS sequence"/>
</dbReference>